<dbReference type="EMBL" id="VLKF01000001">
    <property type="protein sequence ID" value="TWH74156.1"/>
    <property type="molecule type" value="Genomic_DNA"/>
</dbReference>
<evidence type="ECO:0000256" key="3">
    <source>
        <dbReference type="SAM" id="SignalP"/>
    </source>
</evidence>
<sequence length="246" mass="24641">MSTRRWLTTTAVMAAVAWCLAALGADPAELRAALADPQRLVDGAGPDALVLVGVTAAAWLCWAWGAVGLLLTALSTAPGAAGRAAGRLLGLLLPAGARRAAALAVGLSLVTAGPTLAWPAAPPTVVATVSAGTDLGSPVSVDWPTAPDADWPGSPGASSPRSGDVPDGSAPDHRLPAQHVVLRGDCLWDIAAAWLARTSPGAPVTDAATATAVAAWWQANADVIGPDPDLLLPGQVLQAPPSEEPR</sequence>
<protein>
    <recommendedName>
        <fullName evidence="6">LysM domain-containing protein</fullName>
    </recommendedName>
</protein>
<keyword evidence="2" id="KW-0812">Transmembrane</keyword>
<evidence type="ECO:0000256" key="1">
    <source>
        <dbReference type="SAM" id="MobiDB-lite"/>
    </source>
</evidence>
<feature type="signal peptide" evidence="3">
    <location>
        <begin position="1"/>
        <end position="24"/>
    </location>
</feature>
<keyword evidence="3" id="KW-0732">Signal</keyword>
<keyword evidence="2" id="KW-1133">Transmembrane helix</keyword>
<evidence type="ECO:0000256" key="2">
    <source>
        <dbReference type="SAM" id="Phobius"/>
    </source>
</evidence>
<feature type="region of interest" description="Disordered" evidence="1">
    <location>
        <begin position="138"/>
        <end position="174"/>
    </location>
</feature>
<feature type="compositionally biased region" description="Low complexity" evidence="1">
    <location>
        <begin position="152"/>
        <end position="163"/>
    </location>
</feature>
<dbReference type="Proteomes" id="UP000321490">
    <property type="component" value="Unassembled WGS sequence"/>
</dbReference>
<evidence type="ECO:0000313" key="5">
    <source>
        <dbReference type="Proteomes" id="UP000321490"/>
    </source>
</evidence>
<dbReference type="OrthoDB" id="3210682at2"/>
<keyword evidence="2" id="KW-0472">Membrane</keyword>
<evidence type="ECO:0000313" key="4">
    <source>
        <dbReference type="EMBL" id="TWH74156.1"/>
    </source>
</evidence>
<dbReference type="InterPro" id="IPR036779">
    <property type="entry name" value="LysM_dom_sf"/>
</dbReference>
<accession>A0A562ITJ2</accession>
<reference evidence="4 5" key="1">
    <citation type="submission" date="2019-07" db="EMBL/GenBank/DDBJ databases">
        <title>R&amp;d 2014.</title>
        <authorList>
            <person name="Klenk H.-P."/>
        </authorList>
    </citation>
    <scope>NUCLEOTIDE SEQUENCE [LARGE SCALE GENOMIC DNA]</scope>
    <source>
        <strain evidence="4 5">DSM 45764</strain>
    </source>
</reference>
<dbReference type="Gene3D" id="3.10.350.10">
    <property type="entry name" value="LysM domain"/>
    <property type="match status" value="1"/>
</dbReference>
<evidence type="ECO:0008006" key="6">
    <source>
        <dbReference type="Google" id="ProtNLM"/>
    </source>
</evidence>
<dbReference type="AlphaFoldDB" id="A0A562ITJ2"/>
<dbReference type="RefSeq" id="WP_153362399.1">
    <property type="nucleotide sequence ID" value="NZ_JABGDC010000242.1"/>
</dbReference>
<name>A0A562ITJ2_9ACTN</name>
<organism evidence="4 5">
    <name type="scientific">Modestobacter roseus</name>
    <dbReference type="NCBI Taxonomy" id="1181884"/>
    <lineage>
        <taxon>Bacteria</taxon>
        <taxon>Bacillati</taxon>
        <taxon>Actinomycetota</taxon>
        <taxon>Actinomycetes</taxon>
        <taxon>Geodermatophilales</taxon>
        <taxon>Geodermatophilaceae</taxon>
        <taxon>Modestobacter</taxon>
    </lineage>
</organism>
<proteinExistence type="predicted"/>
<comment type="caution">
    <text evidence="4">The sequence shown here is derived from an EMBL/GenBank/DDBJ whole genome shotgun (WGS) entry which is preliminary data.</text>
</comment>
<gene>
    <name evidence="4" type="ORF">JD78_02691</name>
</gene>
<feature type="transmembrane region" description="Helical" evidence="2">
    <location>
        <begin position="48"/>
        <end position="74"/>
    </location>
</feature>
<keyword evidence="5" id="KW-1185">Reference proteome</keyword>
<feature type="chain" id="PRO_5038457580" description="LysM domain-containing protein" evidence="3">
    <location>
        <begin position="25"/>
        <end position="246"/>
    </location>
</feature>